<proteinExistence type="predicted"/>
<dbReference type="GO" id="GO:0004672">
    <property type="term" value="F:protein kinase activity"/>
    <property type="evidence" value="ECO:0007669"/>
    <property type="project" value="UniProtKB-ARBA"/>
</dbReference>
<dbReference type="Pfam" id="PF01627">
    <property type="entry name" value="Hpt"/>
    <property type="match status" value="1"/>
</dbReference>
<keyword evidence="1" id="KW-0902">Two-component regulatory system</keyword>
<name>A0A1L8CNW6_9PROT</name>
<evidence type="ECO:0000256" key="1">
    <source>
        <dbReference type="ARBA" id="ARBA00023012"/>
    </source>
</evidence>
<dbReference type="GO" id="GO:0000160">
    <property type="term" value="P:phosphorelay signal transduction system"/>
    <property type="evidence" value="ECO:0007669"/>
    <property type="project" value="UniProtKB-KW"/>
</dbReference>
<comment type="caution">
    <text evidence="3">Lacks conserved residue(s) required for the propagation of feature annotation.</text>
</comment>
<dbReference type="SUPFAM" id="SSF52172">
    <property type="entry name" value="CheY-like"/>
    <property type="match status" value="1"/>
</dbReference>
<evidence type="ECO:0000256" key="3">
    <source>
        <dbReference type="PROSITE-ProRule" id="PRU00169"/>
    </source>
</evidence>
<evidence type="ECO:0000313" key="7">
    <source>
        <dbReference type="Proteomes" id="UP000231632"/>
    </source>
</evidence>
<evidence type="ECO:0000313" key="6">
    <source>
        <dbReference type="EMBL" id="GAV20594.1"/>
    </source>
</evidence>
<sequence>MTKDIENCIQAGMNDHIAKPIEPLDLYIKLDKWISTGRTHLETLNDTETFTSVPIPPITGIDIEEGLMRAGDDHSLYRKILLRFCDSQVHAIKNARGLVKSGEPEEARNIIHSLKGAVGNLGAKEMYRLVSRLEQELRDDLRLNDELARIIECELPHMIVAIKTALEIPETGVLYDTPQDRHDTGAQMISNMLAMVEACDSEVIDLLPALSDALTSRGNSIDLTMLEKAMHAYDFDSAETELKKLIKLVD</sequence>
<dbReference type="PROSITE" id="PS50110">
    <property type="entry name" value="RESPONSE_REGULATORY"/>
    <property type="match status" value="1"/>
</dbReference>
<evidence type="ECO:0000256" key="2">
    <source>
        <dbReference type="PROSITE-ProRule" id="PRU00110"/>
    </source>
</evidence>
<protein>
    <submittedName>
        <fullName evidence="6">Hybrid sensory histidine kinase BarA</fullName>
    </submittedName>
</protein>
<reference evidence="6 7" key="1">
    <citation type="journal article" date="2017" name="Arch. Microbiol.">
        <title>Mariprofundus micogutta sp. nov., a novel iron-oxidizing zetaproteobacterium isolated from a deep-sea hydrothermal field at the Bayonnaise knoll of the Izu-Ogasawara arc, and a description of Mariprofundales ord. nov. and Zetaproteobacteria classis nov.</title>
        <authorList>
            <person name="Makita H."/>
            <person name="Tanaka E."/>
            <person name="Mitsunobu S."/>
            <person name="Miyazaki M."/>
            <person name="Nunoura T."/>
            <person name="Uematsu K."/>
            <person name="Takaki Y."/>
            <person name="Nishi S."/>
            <person name="Shimamura S."/>
            <person name="Takai K."/>
        </authorList>
    </citation>
    <scope>NUCLEOTIDE SEQUENCE [LARGE SCALE GENOMIC DNA]</scope>
    <source>
        <strain evidence="6 7">ET2</strain>
    </source>
</reference>
<evidence type="ECO:0000259" key="4">
    <source>
        <dbReference type="PROSITE" id="PS50110"/>
    </source>
</evidence>
<keyword evidence="7" id="KW-1185">Reference proteome</keyword>
<dbReference type="AlphaFoldDB" id="A0A1L8CNW6"/>
<dbReference type="Proteomes" id="UP000231632">
    <property type="component" value="Unassembled WGS sequence"/>
</dbReference>
<dbReference type="PROSITE" id="PS50894">
    <property type="entry name" value="HPT"/>
    <property type="match status" value="1"/>
</dbReference>
<organism evidence="6 7">
    <name type="scientific">Mariprofundus micogutta</name>
    <dbReference type="NCBI Taxonomy" id="1921010"/>
    <lineage>
        <taxon>Bacteria</taxon>
        <taxon>Pseudomonadati</taxon>
        <taxon>Pseudomonadota</taxon>
        <taxon>Candidatius Mariprofundia</taxon>
        <taxon>Mariprofundales</taxon>
        <taxon>Mariprofundaceae</taxon>
        <taxon>Mariprofundus</taxon>
    </lineage>
</organism>
<dbReference type="SUPFAM" id="SSF47226">
    <property type="entry name" value="Histidine-containing phosphotransfer domain, HPT domain"/>
    <property type="match status" value="1"/>
</dbReference>
<keyword evidence="6" id="KW-0418">Kinase</keyword>
<dbReference type="InterPro" id="IPR008207">
    <property type="entry name" value="Sig_transdc_His_kin_Hpt_dom"/>
</dbReference>
<keyword evidence="6" id="KW-0808">Transferase</keyword>
<feature type="domain" description="HPt" evidence="5">
    <location>
        <begin position="73"/>
        <end position="165"/>
    </location>
</feature>
<dbReference type="OrthoDB" id="5287236at2"/>
<dbReference type="InterPro" id="IPR036641">
    <property type="entry name" value="HPT_dom_sf"/>
</dbReference>
<feature type="domain" description="Response regulatory" evidence="4">
    <location>
        <begin position="1"/>
        <end position="34"/>
    </location>
</feature>
<feature type="modified residue" description="Phosphohistidine" evidence="2">
    <location>
        <position position="112"/>
    </location>
</feature>
<accession>A0A1L8CNW6</accession>
<keyword evidence="2" id="KW-0597">Phosphoprotein</keyword>
<comment type="caution">
    <text evidence="6">The sequence shown here is derived from an EMBL/GenBank/DDBJ whole genome shotgun (WGS) entry which is preliminary data.</text>
</comment>
<dbReference type="STRING" id="1921010.MMIC_P1563"/>
<dbReference type="Gene3D" id="1.20.120.160">
    <property type="entry name" value="HPT domain"/>
    <property type="match status" value="1"/>
</dbReference>
<dbReference type="InterPro" id="IPR011006">
    <property type="entry name" value="CheY-like_superfamily"/>
</dbReference>
<evidence type="ECO:0000259" key="5">
    <source>
        <dbReference type="PROSITE" id="PS50894"/>
    </source>
</evidence>
<dbReference type="InterPro" id="IPR001789">
    <property type="entry name" value="Sig_transdc_resp-reg_receiver"/>
</dbReference>
<dbReference type="EMBL" id="BDFD01000012">
    <property type="protein sequence ID" value="GAV20594.1"/>
    <property type="molecule type" value="Genomic_DNA"/>
</dbReference>
<gene>
    <name evidence="6" type="ORF">MMIC_P1563</name>
</gene>